<dbReference type="EMBL" id="JBFALK010000037">
    <property type="protein sequence ID" value="MEV0974912.1"/>
    <property type="molecule type" value="Genomic_DNA"/>
</dbReference>
<reference evidence="3 4" key="1">
    <citation type="submission" date="2024-06" db="EMBL/GenBank/DDBJ databases">
        <title>The Natural Products Discovery Center: Release of the First 8490 Sequenced Strains for Exploring Actinobacteria Biosynthetic Diversity.</title>
        <authorList>
            <person name="Kalkreuter E."/>
            <person name="Kautsar S.A."/>
            <person name="Yang D."/>
            <person name="Bader C.D."/>
            <person name="Teijaro C.N."/>
            <person name="Fluegel L."/>
            <person name="Davis C.M."/>
            <person name="Simpson J.R."/>
            <person name="Lauterbach L."/>
            <person name="Steele A.D."/>
            <person name="Gui C."/>
            <person name="Meng S."/>
            <person name="Li G."/>
            <person name="Viehrig K."/>
            <person name="Ye F."/>
            <person name="Su P."/>
            <person name="Kiefer A.F."/>
            <person name="Nichols A."/>
            <person name="Cepeda A.J."/>
            <person name="Yan W."/>
            <person name="Fan B."/>
            <person name="Jiang Y."/>
            <person name="Adhikari A."/>
            <person name="Zheng C.-J."/>
            <person name="Schuster L."/>
            <person name="Cowan T.M."/>
            <person name="Smanski M.J."/>
            <person name="Chevrette M.G."/>
            <person name="De Carvalho L.P.S."/>
            <person name="Shen B."/>
        </authorList>
    </citation>
    <scope>NUCLEOTIDE SEQUENCE [LARGE SCALE GENOMIC DNA]</scope>
    <source>
        <strain evidence="3 4">NPDC050100</strain>
    </source>
</reference>
<organism evidence="3 4">
    <name type="scientific">Microtetraspora glauca</name>
    <dbReference type="NCBI Taxonomy" id="1996"/>
    <lineage>
        <taxon>Bacteria</taxon>
        <taxon>Bacillati</taxon>
        <taxon>Actinomycetota</taxon>
        <taxon>Actinomycetes</taxon>
        <taxon>Streptosporangiales</taxon>
        <taxon>Streptosporangiaceae</taxon>
        <taxon>Microtetraspora</taxon>
    </lineage>
</organism>
<dbReference type="GO" id="GO:0051213">
    <property type="term" value="F:dioxygenase activity"/>
    <property type="evidence" value="ECO:0007669"/>
    <property type="project" value="UniProtKB-KW"/>
</dbReference>
<dbReference type="RefSeq" id="WP_358142045.1">
    <property type="nucleotide sequence ID" value="NZ_JBFALK010000037.1"/>
</dbReference>
<protein>
    <submittedName>
        <fullName evidence="3">Aromatic-ring-hydroxylating dioxygenase subunit beta</fullName>
    </submittedName>
</protein>
<comment type="similarity">
    <text evidence="1">Belongs to the bacterial ring-hydroxylating dioxygenase beta subunit family.</text>
</comment>
<dbReference type="SUPFAM" id="SSF54427">
    <property type="entry name" value="NTF2-like"/>
    <property type="match status" value="1"/>
</dbReference>
<dbReference type="InterPro" id="IPR000391">
    <property type="entry name" value="Rng_hydr_dOase-bsu"/>
</dbReference>
<comment type="caution">
    <text evidence="3">The sequence shown here is derived from an EMBL/GenBank/DDBJ whole genome shotgun (WGS) entry which is preliminary data.</text>
</comment>
<accession>A0ABV3GTG3</accession>
<evidence type="ECO:0000313" key="3">
    <source>
        <dbReference type="EMBL" id="MEV0974912.1"/>
    </source>
</evidence>
<evidence type="ECO:0000256" key="2">
    <source>
        <dbReference type="ARBA" id="ARBA00023002"/>
    </source>
</evidence>
<name>A0ABV3GTG3_MICGL</name>
<dbReference type="InterPro" id="IPR032710">
    <property type="entry name" value="NTF2-like_dom_sf"/>
</dbReference>
<dbReference type="PANTHER" id="PTHR41534">
    <property type="entry name" value="BLR3401 PROTEIN"/>
    <property type="match status" value="1"/>
</dbReference>
<gene>
    <name evidence="3" type="ORF">AB0I59_40520</name>
</gene>
<dbReference type="Proteomes" id="UP001551675">
    <property type="component" value="Unassembled WGS sequence"/>
</dbReference>
<keyword evidence="2" id="KW-0560">Oxidoreductase</keyword>
<dbReference type="Pfam" id="PF00866">
    <property type="entry name" value="Ring_hydroxyl_B"/>
    <property type="match status" value="1"/>
</dbReference>
<proteinExistence type="inferred from homology"/>
<sequence>MQAEAWADVERKLALADPVALSAIELIYREARLLDDQRYRDWDELWAEGETRYVVPMRREVVDYDATLNFINDDSPMRRRRVDRMTSGHAGAVNAVGRTVRTVSRFAVDRIGDHELRVTSTEIVVAYKQGDHQVWAAELTHHILSADDRPCIRAKIVHLVDAEHTVRTCGFLL</sequence>
<keyword evidence="3" id="KW-0223">Dioxygenase</keyword>
<evidence type="ECO:0000313" key="4">
    <source>
        <dbReference type="Proteomes" id="UP001551675"/>
    </source>
</evidence>
<keyword evidence="4" id="KW-1185">Reference proteome</keyword>
<dbReference type="Gene3D" id="3.10.450.50">
    <property type="match status" value="1"/>
</dbReference>
<dbReference type="PANTHER" id="PTHR41534:SF2">
    <property type="entry name" value="3-PHENYLPROPIONATE_CINNAMIC ACID DIOXYGENASE SUBUNIT BETA"/>
    <property type="match status" value="1"/>
</dbReference>
<evidence type="ECO:0000256" key="1">
    <source>
        <dbReference type="ARBA" id="ARBA00009570"/>
    </source>
</evidence>